<sequence>MARQRHPHGTGTGAQWNKGAERLCGKAKNYAVRIGKRGGGNKLRTSGPGGRRAGQVRILGGRGAGTDLLKKVKA</sequence>
<name>B6WR87_9BACT</name>
<comment type="caution">
    <text evidence="2">The sequence shown here is derived from an EMBL/GenBank/DDBJ whole genome shotgun (WGS) entry which is preliminary data.</text>
</comment>
<protein>
    <submittedName>
        <fullName evidence="2">Uncharacterized protein</fullName>
    </submittedName>
</protein>
<evidence type="ECO:0000256" key="1">
    <source>
        <dbReference type="SAM" id="MobiDB-lite"/>
    </source>
</evidence>
<organism evidence="2 3">
    <name type="scientific">Desulfovibrio piger ATCC 29098</name>
    <dbReference type="NCBI Taxonomy" id="411464"/>
    <lineage>
        <taxon>Bacteria</taxon>
        <taxon>Pseudomonadati</taxon>
        <taxon>Thermodesulfobacteriota</taxon>
        <taxon>Desulfovibrionia</taxon>
        <taxon>Desulfovibrionales</taxon>
        <taxon>Desulfovibrionaceae</taxon>
        <taxon>Desulfovibrio</taxon>
    </lineage>
</organism>
<dbReference type="EMBL" id="ABXU01000022">
    <property type="protein sequence ID" value="EEB34474.1"/>
    <property type="molecule type" value="Genomic_DNA"/>
</dbReference>
<reference evidence="2 3" key="1">
    <citation type="submission" date="2008-10" db="EMBL/GenBank/DDBJ databases">
        <title>Draft genome sequence of Desulvovibrio piger (ATCC 29098).</title>
        <authorList>
            <person name="Sudarsanam P."/>
            <person name="Ley R."/>
            <person name="Guruge J."/>
            <person name="Turnbaugh P.J."/>
            <person name="Mahowald M."/>
            <person name="Liep D."/>
            <person name="Gordon J."/>
        </authorList>
    </citation>
    <scope>NUCLEOTIDE SEQUENCE [LARGE SCALE GENOMIC DNA]</scope>
    <source>
        <strain evidence="2 3">ATCC 29098</strain>
    </source>
</reference>
<feature type="compositionally biased region" description="Gly residues" evidence="1">
    <location>
        <begin position="37"/>
        <end position="52"/>
    </location>
</feature>
<evidence type="ECO:0000313" key="2">
    <source>
        <dbReference type="EMBL" id="EEB34474.1"/>
    </source>
</evidence>
<gene>
    <name evidence="2" type="ORF">DESPIG_00569</name>
</gene>
<dbReference type="HOGENOM" id="CLU_2681738_0_0_7"/>
<accession>B6WR87</accession>
<reference evidence="2 3" key="2">
    <citation type="submission" date="2008-10" db="EMBL/GenBank/DDBJ databases">
        <authorList>
            <person name="Fulton L."/>
            <person name="Clifton S."/>
            <person name="Fulton B."/>
            <person name="Xu J."/>
            <person name="Minx P."/>
            <person name="Pepin K.H."/>
            <person name="Johnson M."/>
            <person name="Bhonagiri V."/>
            <person name="Nash W.E."/>
            <person name="Mardis E.R."/>
            <person name="Wilson R.K."/>
        </authorList>
    </citation>
    <scope>NUCLEOTIDE SEQUENCE [LARGE SCALE GENOMIC DNA]</scope>
    <source>
        <strain evidence="2 3">ATCC 29098</strain>
    </source>
</reference>
<evidence type="ECO:0000313" key="3">
    <source>
        <dbReference type="Proteomes" id="UP000003676"/>
    </source>
</evidence>
<dbReference type="AlphaFoldDB" id="B6WR87"/>
<dbReference type="Proteomes" id="UP000003676">
    <property type="component" value="Unassembled WGS sequence"/>
</dbReference>
<proteinExistence type="predicted"/>
<feature type="region of interest" description="Disordered" evidence="1">
    <location>
        <begin position="1"/>
        <end position="20"/>
    </location>
</feature>
<feature type="region of interest" description="Disordered" evidence="1">
    <location>
        <begin position="35"/>
        <end position="59"/>
    </location>
</feature>